<feature type="compositionally biased region" description="Polar residues" evidence="1">
    <location>
        <begin position="1"/>
        <end position="17"/>
    </location>
</feature>
<dbReference type="OrthoDB" id="3564340at2759"/>
<evidence type="ECO:0000313" key="3">
    <source>
        <dbReference type="Proteomes" id="UP000178912"/>
    </source>
</evidence>
<gene>
    <name evidence="2" type="ORF">RAG0_07030</name>
</gene>
<proteinExistence type="predicted"/>
<accession>A0A1E1KJM2</accession>
<feature type="compositionally biased region" description="Polar residues" evidence="1">
    <location>
        <begin position="96"/>
        <end position="106"/>
    </location>
</feature>
<dbReference type="AlphaFoldDB" id="A0A1E1KJM2"/>
<dbReference type="EMBL" id="FJUX01000035">
    <property type="protein sequence ID" value="CZS98226.1"/>
    <property type="molecule type" value="Genomic_DNA"/>
</dbReference>
<dbReference type="Proteomes" id="UP000178912">
    <property type="component" value="Unassembled WGS sequence"/>
</dbReference>
<sequence>MTFPPSTQPAGNDQPPSRDTLEKEWKSSIAQGLVAALDPDGNMPSPAQTPEDVSDLLGKKSAGQSGAATCTVPGLPSPIIRTDGRPDYFADVAGPSTRNVSSSNTDLPVPGMTLTSTDNRDSAIISGSECGNGGAPVKDNNNNNADTAANDPDAIAPVNNNDGASDAIEIEHVEATDPTDPAGPAGPAGPIDCNGLDNHTRKWLRYGPAGFTIIDFAAFMKSGYAAKADRHHNYLVKHGVLPEVRYDVDDRADDQPEVALAGYNMSRSYDKVCPICYTWFHVGENIFATPDDFRKFRERSSENWASEKILDIQREGRCGLVCERVVNYAREVNRYANTRDYWRRVERVCKETTRRRRSGWRKCIPPWISKITTVPEGVEVHPAPKIDRQRRIKIVFRAANQSNPIAEDR</sequence>
<organism evidence="2 3">
    <name type="scientific">Rhynchosporium agropyri</name>
    <dbReference type="NCBI Taxonomy" id="914238"/>
    <lineage>
        <taxon>Eukaryota</taxon>
        <taxon>Fungi</taxon>
        <taxon>Dikarya</taxon>
        <taxon>Ascomycota</taxon>
        <taxon>Pezizomycotina</taxon>
        <taxon>Leotiomycetes</taxon>
        <taxon>Helotiales</taxon>
        <taxon>Ploettnerulaceae</taxon>
        <taxon>Rhynchosporium</taxon>
    </lineage>
</organism>
<evidence type="ECO:0000256" key="1">
    <source>
        <dbReference type="SAM" id="MobiDB-lite"/>
    </source>
</evidence>
<protein>
    <submittedName>
        <fullName evidence="2">Uncharacterized protein</fullName>
    </submittedName>
</protein>
<evidence type="ECO:0000313" key="2">
    <source>
        <dbReference type="EMBL" id="CZS98226.1"/>
    </source>
</evidence>
<feature type="region of interest" description="Disordered" evidence="1">
    <location>
        <begin position="1"/>
        <end position="119"/>
    </location>
</feature>
<keyword evidence="3" id="KW-1185">Reference proteome</keyword>
<name>A0A1E1KJM2_9HELO</name>
<reference evidence="3" key="1">
    <citation type="submission" date="2016-03" db="EMBL/GenBank/DDBJ databases">
        <authorList>
            <person name="Guldener U."/>
        </authorList>
    </citation>
    <scope>NUCLEOTIDE SEQUENCE [LARGE SCALE GENOMIC DNA]</scope>
    <source>
        <strain evidence="3">04CH-RAC-A.6.1</strain>
    </source>
</reference>